<accession>A0ACC2L3Y8</accession>
<protein>
    <submittedName>
        <fullName evidence="1">Uncharacterized protein</fullName>
    </submittedName>
</protein>
<evidence type="ECO:0000313" key="2">
    <source>
        <dbReference type="Proteomes" id="UP001234297"/>
    </source>
</evidence>
<evidence type="ECO:0000313" key="1">
    <source>
        <dbReference type="EMBL" id="KAJ8628144.1"/>
    </source>
</evidence>
<proteinExistence type="predicted"/>
<sequence>MFQSLLLAALIFFPICNSTDTISRIKPLRDGETIISAGQNFVLGFFSPGNSKNRYVGIWYNKTSDQTVVWTANRENQVGNSSGVLTIIGGNLVLIDGGHNNNNIILWSTDVSSSTMANYSSATHRFWRATAPFKEGSDSIWRTGPWNGERLGGVPLTNRSTTADSWSYVANDDEIYLTYKGTNSSITSMSFLEHSGLLQRLMWNDNNRRWNQI</sequence>
<gene>
    <name evidence="1" type="ORF">MRB53_021451</name>
</gene>
<dbReference type="EMBL" id="CM056814">
    <property type="protein sequence ID" value="KAJ8628144.1"/>
    <property type="molecule type" value="Genomic_DNA"/>
</dbReference>
<keyword evidence="2" id="KW-1185">Reference proteome</keyword>
<reference evidence="1 2" key="1">
    <citation type="journal article" date="2022" name="Hortic Res">
        <title>A haplotype resolved chromosomal level avocado genome allows analysis of novel avocado genes.</title>
        <authorList>
            <person name="Nath O."/>
            <person name="Fletcher S.J."/>
            <person name="Hayward A."/>
            <person name="Shaw L.M."/>
            <person name="Masouleh A.K."/>
            <person name="Furtado A."/>
            <person name="Henry R.J."/>
            <person name="Mitter N."/>
        </authorList>
    </citation>
    <scope>NUCLEOTIDE SEQUENCE [LARGE SCALE GENOMIC DNA]</scope>
    <source>
        <strain evidence="2">cv. Hass</strain>
    </source>
</reference>
<dbReference type="Proteomes" id="UP001234297">
    <property type="component" value="Chromosome 6"/>
</dbReference>
<name>A0ACC2L3Y8_PERAE</name>
<comment type="caution">
    <text evidence="1">The sequence shown here is derived from an EMBL/GenBank/DDBJ whole genome shotgun (WGS) entry which is preliminary data.</text>
</comment>
<organism evidence="1 2">
    <name type="scientific">Persea americana</name>
    <name type="common">Avocado</name>
    <dbReference type="NCBI Taxonomy" id="3435"/>
    <lineage>
        <taxon>Eukaryota</taxon>
        <taxon>Viridiplantae</taxon>
        <taxon>Streptophyta</taxon>
        <taxon>Embryophyta</taxon>
        <taxon>Tracheophyta</taxon>
        <taxon>Spermatophyta</taxon>
        <taxon>Magnoliopsida</taxon>
        <taxon>Magnoliidae</taxon>
        <taxon>Laurales</taxon>
        <taxon>Lauraceae</taxon>
        <taxon>Persea</taxon>
    </lineage>
</organism>